<protein>
    <submittedName>
        <fullName evidence="1">Uncharacterized protein</fullName>
    </submittedName>
</protein>
<evidence type="ECO:0000313" key="2">
    <source>
        <dbReference type="Proteomes" id="UP000237105"/>
    </source>
</evidence>
<dbReference type="Proteomes" id="UP000237105">
    <property type="component" value="Unassembled WGS sequence"/>
</dbReference>
<evidence type="ECO:0000313" key="1">
    <source>
        <dbReference type="EMBL" id="PON46596.1"/>
    </source>
</evidence>
<dbReference type="EMBL" id="JXTB01000308">
    <property type="protein sequence ID" value="PON46596.1"/>
    <property type="molecule type" value="Genomic_DNA"/>
</dbReference>
<feature type="non-terminal residue" evidence="1">
    <location>
        <position position="1"/>
    </location>
</feature>
<gene>
    <name evidence="1" type="ORF">PanWU01x14_250260</name>
</gene>
<proteinExistence type="predicted"/>
<name>A0A2P5BCU9_PARAD</name>
<sequence length="123" mass="14466">ASFENDKGDHEQVDYLNNQNFNYQGNNMPSNLLTHYYPSLRNYKNFSYSNTRNVLLPLEFNLLVVEKKLSLEDLLSILIVETWRRFNKDEARLDHIKIHCTNMNTTTKSLKVQIGQLTTSINR</sequence>
<keyword evidence="2" id="KW-1185">Reference proteome</keyword>
<accession>A0A2P5BCU9</accession>
<organism evidence="1 2">
    <name type="scientific">Parasponia andersonii</name>
    <name type="common">Sponia andersonii</name>
    <dbReference type="NCBI Taxonomy" id="3476"/>
    <lineage>
        <taxon>Eukaryota</taxon>
        <taxon>Viridiplantae</taxon>
        <taxon>Streptophyta</taxon>
        <taxon>Embryophyta</taxon>
        <taxon>Tracheophyta</taxon>
        <taxon>Spermatophyta</taxon>
        <taxon>Magnoliopsida</taxon>
        <taxon>eudicotyledons</taxon>
        <taxon>Gunneridae</taxon>
        <taxon>Pentapetalae</taxon>
        <taxon>rosids</taxon>
        <taxon>fabids</taxon>
        <taxon>Rosales</taxon>
        <taxon>Cannabaceae</taxon>
        <taxon>Parasponia</taxon>
    </lineage>
</organism>
<dbReference type="AlphaFoldDB" id="A0A2P5BCU9"/>
<comment type="caution">
    <text evidence="1">The sequence shown here is derived from an EMBL/GenBank/DDBJ whole genome shotgun (WGS) entry which is preliminary data.</text>
</comment>
<reference evidence="2" key="1">
    <citation type="submission" date="2016-06" db="EMBL/GenBank/DDBJ databases">
        <title>Parallel loss of symbiosis genes in relatives of nitrogen-fixing non-legume Parasponia.</title>
        <authorList>
            <person name="Van Velzen R."/>
            <person name="Holmer R."/>
            <person name="Bu F."/>
            <person name="Rutten L."/>
            <person name="Van Zeijl A."/>
            <person name="Liu W."/>
            <person name="Santuari L."/>
            <person name="Cao Q."/>
            <person name="Sharma T."/>
            <person name="Shen D."/>
            <person name="Roswanjaya Y."/>
            <person name="Wardhani T."/>
            <person name="Kalhor M.S."/>
            <person name="Jansen J."/>
            <person name="Van den Hoogen J."/>
            <person name="Gungor B."/>
            <person name="Hartog M."/>
            <person name="Hontelez J."/>
            <person name="Verver J."/>
            <person name="Yang W.-C."/>
            <person name="Schijlen E."/>
            <person name="Repin R."/>
            <person name="Schilthuizen M."/>
            <person name="Schranz E."/>
            <person name="Heidstra R."/>
            <person name="Miyata K."/>
            <person name="Fedorova E."/>
            <person name="Kohlen W."/>
            <person name="Bisseling T."/>
            <person name="Smit S."/>
            <person name="Geurts R."/>
        </authorList>
    </citation>
    <scope>NUCLEOTIDE SEQUENCE [LARGE SCALE GENOMIC DNA]</scope>
    <source>
        <strain evidence="2">cv. WU1-14</strain>
    </source>
</reference>